<evidence type="ECO:0000256" key="1">
    <source>
        <dbReference type="ARBA" id="ARBA00004123"/>
    </source>
</evidence>
<gene>
    <name evidence="4" type="ORF">PVK06_043901</name>
</gene>
<dbReference type="Gene3D" id="3.30.1560.10">
    <property type="entry name" value="Mago nashi"/>
    <property type="match status" value="1"/>
</dbReference>
<name>A0ABR0MPU0_GOSAR</name>
<dbReference type="Proteomes" id="UP001358586">
    <property type="component" value="Chromosome 12"/>
</dbReference>
<evidence type="ECO:0000313" key="4">
    <source>
        <dbReference type="EMBL" id="KAK5775945.1"/>
    </source>
</evidence>
<evidence type="ECO:0000313" key="5">
    <source>
        <dbReference type="Proteomes" id="UP001358586"/>
    </source>
</evidence>
<comment type="similarity">
    <text evidence="2">Belongs to the mago nashi family.</text>
</comment>
<comment type="caution">
    <text evidence="4">The sequence shown here is derived from an EMBL/GenBank/DDBJ whole genome shotgun (WGS) entry which is preliminary data.</text>
</comment>
<protein>
    <submittedName>
        <fullName evidence="4">Uncharacterized protein</fullName>
    </submittedName>
</protein>
<dbReference type="Pfam" id="PF02792">
    <property type="entry name" value="Mago_nashi"/>
    <property type="match status" value="1"/>
</dbReference>
<organism evidence="4 5">
    <name type="scientific">Gossypium arboreum</name>
    <name type="common">Tree cotton</name>
    <name type="synonym">Gossypium nanking</name>
    <dbReference type="NCBI Taxonomy" id="29729"/>
    <lineage>
        <taxon>Eukaryota</taxon>
        <taxon>Viridiplantae</taxon>
        <taxon>Streptophyta</taxon>
        <taxon>Embryophyta</taxon>
        <taxon>Tracheophyta</taxon>
        <taxon>Spermatophyta</taxon>
        <taxon>Magnoliopsida</taxon>
        <taxon>eudicotyledons</taxon>
        <taxon>Gunneridae</taxon>
        <taxon>Pentapetalae</taxon>
        <taxon>rosids</taxon>
        <taxon>malvids</taxon>
        <taxon>Malvales</taxon>
        <taxon>Malvaceae</taxon>
        <taxon>Malvoideae</taxon>
        <taxon>Gossypium</taxon>
    </lineage>
</organism>
<dbReference type="PANTHER" id="PTHR12638:SF0">
    <property type="entry name" value="MAGO HOMOLOG, EXON JUNCTION COMPLEX SUBUNIT-RELATED"/>
    <property type="match status" value="1"/>
</dbReference>
<proteinExistence type="inferred from homology"/>
<keyword evidence="3" id="KW-0539">Nucleus</keyword>
<evidence type="ECO:0000256" key="3">
    <source>
        <dbReference type="ARBA" id="ARBA00023242"/>
    </source>
</evidence>
<evidence type="ECO:0000256" key="2">
    <source>
        <dbReference type="ARBA" id="ARBA00009270"/>
    </source>
</evidence>
<sequence length="254" mass="29669">MEEMVTEKTEYQEFVTLLFGRESVGNNGGRGRRRTLPPLLRGAQRKIRPRVFELEFKPEGKLCYANNSNYKNDTMIRKELFLTPVVLKECRRITESEEDDNNLAEPDHAGRRELELEVVMGNEHISFTTSKMGSLVNVQSSKDPEGLRIFCYLAQACNSHSAIWVKNCNSIQNGMKMKPWLDQNVLSYFPQLFPQIETWVEINDLHKLTSFRLFIPIKGILNFSYYLVTYQPYCRFLPEDPLLECFELVDDFNF</sequence>
<accession>A0ABR0MPU0</accession>
<dbReference type="SUPFAM" id="SSF89817">
    <property type="entry name" value="Mago nashi protein"/>
    <property type="match status" value="1"/>
</dbReference>
<dbReference type="PANTHER" id="PTHR12638">
    <property type="entry name" value="PROTEIN MAGO NASHI HOMOLOG"/>
    <property type="match status" value="1"/>
</dbReference>
<dbReference type="EMBL" id="JARKNE010000012">
    <property type="protein sequence ID" value="KAK5775945.1"/>
    <property type="molecule type" value="Genomic_DNA"/>
</dbReference>
<comment type="subcellular location">
    <subcellularLocation>
        <location evidence="1">Nucleus</location>
    </subcellularLocation>
</comment>
<dbReference type="InterPro" id="IPR036605">
    <property type="entry name" value="Mago_nashi_sf"/>
</dbReference>
<keyword evidence="5" id="KW-1185">Reference proteome</keyword>
<dbReference type="InterPro" id="IPR004023">
    <property type="entry name" value="Mago_nashi"/>
</dbReference>
<reference evidence="4 5" key="1">
    <citation type="submission" date="2023-03" db="EMBL/GenBank/DDBJ databases">
        <title>WGS of Gossypium arboreum.</title>
        <authorList>
            <person name="Yu D."/>
        </authorList>
    </citation>
    <scope>NUCLEOTIDE SEQUENCE [LARGE SCALE GENOMIC DNA]</scope>
    <source>
        <tissue evidence="4">Leaf</tissue>
    </source>
</reference>